<dbReference type="FunCoup" id="A0A7L4YKI5">
    <property type="interactions" value="121"/>
</dbReference>
<comment type="pathway">
    <text evidence="8">Amino-acid biosynthesis; L-proline biosynthesis; L-glutamate 5-semialdehyde from L-glutamate: step 1/2.</text>
</comment>
<dbReference type="Pfam" id="PF01472">
    <property type="entry name" value="PUA"/>
    <property type="match status" value="1"/>
</dbReference>
<dbReference type="FunFam" id="3.40.1160.10:FF:000006">
    <property type="entry name" value="Glutamate 5-kinase"/>
    <property type="match status" value="1"/>
</dbReference>
<gene>
    <name evidence="8" type="primary">proB</name>
    <name evidence="10" type="ORF">EK0264_03000</name>
</gene>
<evidence type="ECO:0000259" key="9">
    <source>
        <dbReference type="SMART" id="SM00359"/>
    </source>
</evidence>
<feature type="binding site" evidence="8">
    <location>
        <begin position="225"/>
        <end position="231"/>
    </location>
    <ligand>
        <name>ATP</name>
        <dbReference type="ChEBI" id="CHEBI:30616"/>
    </ligand>
</feature>
<dbReference type="InterPro" id="IPR001048">
    <property type="entry name" value="Asp/Glu/Uridylate_kinase"/>
</dbReference>
<evidence type="ECO:0000256" key="3">
    <source>
        <dbReference type="ARBA" id="ARBA00022650"/>
    </source>
</evidence>
<dbReference type="KEGG" id="eke:EK0264_03000"/>
<dbReference type="RefSeq" id="WP_159542733.1">
    <property type="nucleotide sequence ID" value="NZ_CP047156.1"/>
</dbReference>
<dbReference type="Proteomes" id="UP000463857">
    <property type="component" value="Chromosome"/>
</dbReference>
<comment type="subcellular location">
    <subcellularLocation>
        <location evidence="8">Cytoplasm</location>
    </subcellularLocation>
</comment>
<feature type="binding site" evidence="8">
    <location>
        <position position="64"/>
    </location>
    <ligand>
        <name>substrate</name>
    </ligand>
</feature>
<feature type="binding site" evidence="8">
    <location>
        <position position="151"/>
    </location>
    <ligand>
        <name>substrate</name>
    </ligand>
</feature>
<keyword evidence="3 8" id="KW-0641">Proline biosynthesis</keyword>
<dbReference type="GO" id="GO:0005524">
    <property type="term" value="F:ATP binding"/>
    <property type="evidence" value="ECO:0007669"/>
    <property type="project" value="UniProtKB-KW"/>
</dbReference>
<dbReference type="PRINTS" id="PR00474">
    <property type="entry name" value="GLU5KINASE"/>
</dbReference>
<accession>A0A7L4YKI5</accession>
<dbReference type="SUPFAM" id="SSF53633">
    <property type="entry name" value="Carbamate kinase-like"/>
    <property type="match status" value="1"/>
</dbReference>
<feature type="binding site" evidence="8">
    <location>
        <begin position="183"/>
        <end position="184"/>
    </location>
    <ligand>
        <name>ATP</name>
        <dbReference type="ChEBI" id="CHEBI:30616"/>
    </ligand>
</feature>
<feature type="domain" description="PUA" evidence="9">
    <location>
        <begin position="288"/>
        <end position="367"/>
    </location>
</feature>
<dbReference type="GO" id="GO:0005829">
    <property type="term" value="C:cytosol"/>
    <property type="evidence" value="ECO:0007669"/>
    <property type="project" value="TreeGrafter"/>
</dbReference>
<dbReference type="InterPro" id="IPR036393">
    <property type="entry name" value="AceGlu_kinase-like_sf"/>
</dbReference>
<dbReference type="Pfam" id="PF00696">
    <property type="entry name" value="AA_kinase"/>
    <property type="match status" value="1"/>
</dbReference>
<dbReference type="GO" id="GO:0004349">
    <property type="term" value="F:glutamate 5-kinase activity"/>
    <property type="evidence" value="ECO:0007669"/>
    <property type="project" value="UniProtKB-UniRule"/>
</dbReference>
<evidence type="ECO:0000256" key="5">
    <source>
        <dbReference type="ARBA" id="ARBA00022741"/>
    </source>
</evidence>
<feature type="binding site" evidence="8">
    <location>
        <position position="20"/>
    </location>
    <ligand>
        <name>ATP</name>
        <dbReference type="ChEBI" id="CHEBI:30616"/>
    </ligand>
</feature>
<keyword evidence="1 8" id="KW-0963">Cytoplasm</keyword>
<keyword evidence="7 8" id="KW-0067">ATP-binding</keyword>
<evidence type="ECO:0000313" key="10">
    <source>
        <dbReference type="EMBL" id="QHB99353.1"/>
    </source>
</evidence>
<evidence type="ECO:0000256" key="7">
    <source>
        <dbReference type="ARBA" id="ARBA00022840"/>
    </source>
</evidence>
<organism evidence="10 11">
    <name type="scientific">Epidermidibacterium keratini</name>
    <dbReference type="NCBI Taxonomy" id="1891644"/>
    <lineage>
        <taxon>Bacteria</taxon>
        <taxon>Bacillati</taxon>
        <taxon>Actinomycetota</taxon>
        <taxon>Actinomycetes</taxon>
        <taxon>Sporichthyales</taxon>
        <taxon>Sporichthyaceae</taxon>
        <taxon>Epidermidibacterium</taxon>
    </lineage>
</organism>
<feature type="binding site" evidence="8">
    <location>
        <position position="163"/>
    </location>
    <ligand>
        <name>substrate</name>
    </ligand>
</feature>
<dbReference type="SUPFAM" id="SSF88697">
    <property type="entry name" value="PUA domain-like"/>
    <property type="match status" value="1"/>
</dbReference>
<dbReference type="InterPro" id="IPR011529">
    <property type="entry name" value="Glu_5kinase"/>
</dbReference>
<dbReference type="PANTHER" id="PTHR43654:SF1">
    <property type="entry name" value="ISOPENTENYL PHOSPHATE KINASE"/>
    <property type="match status" value="1"/>
</dbReference>
<protein>
    <recommendedName>
        <fullName evidence="8">Glutamate 5-kinase</fullName>
        <ecNumber evidence="8">2.7.2.11</ecNumber>
    </recommendedName>
    <alternativeName>
        <fullName evidence="8">Gamma-glutamyl kinase</fullName>
        <shortName evidence="8">GK</shortName>
    </alternativeName>
</protein>
<dbReference type="Gene3D" id="2.30.130.10">
    <property type="entry name" value="PUA domain"/>
    <property type="match status" value="1"/>
</dbReference>
<dbReference type="InterPro" id="IPR015947">
    <property type="entry name" value="PUA-like_sf"/>
</dbReference>
<dbReference type="GO" id="GO:0003723">
    <property type="term" value="F:RNA binding"/>
    <property type="evidence" value="ECO:0007669"/>
    <property type="project" value="InterPro"/>
</dbReference>
<dbReference type="CDD" id="cd21157">
    <property type="entry name" value="PUA_G5K"/>
    <property type="match status" value="1"/>
</dbReference>
<evidence type="ECO:0000256" key="8">
    <source>
        <dbReference type="HAMAP-Rule" id="MF_00456"/>
    </source>
</evidence>
<dbReference type="NCBIfam" id="TIGR01027">
    <property type="entry name" value="proB"/>
    <property type="match status" value="1"/>
</dbReference>
<dbReference type="InterPro" id="IPR005715">
    <property type="entry name" value="Glu_5kinase/COase_Synthase"/>
</dbReference>
<reference evidence="10 11" key="1">
    <citation type="journal article" date="2018" name="Int. J. Syst. Evol. Microbiol.">
        <title>Epidermidibacterium keratini gen. nov., sp. nov., a member of the family Sporichthyaceae, isolated from keratin epidermis.</title>
        <authorList>
            <person name="Lee D.G."/>
            <person name="Trujillo M.E."/>
            <person name="Kang S."/>
            <person name="Nam J.J."/>
            <person name="Kim Y.J."/>
        </authorList>
    </citation>
    <scope>NUCLEOTIDE SEQUENCE [LARGE SCALE GENOMIC DNA]</scope>
    <source>
        <strain evidence="10 11">EPI-7</strain>
    </source>
</reference>
<evidence type="ECO:0000256" key="6">
    <source>
        <dbReference type="ARBA" id="ARBA00022777"/>
    </source>
</evidence>
<keyword evidence="4 8" id="KW-0808">Transferase</keyword>
<comment type="function">
    <text evidence="8">Catalyzes the transfer of a phosphate group to glutamate to form L-glutamate 5-phosphate.</text>
</comment>
<dbReference type="InterPro" id="IPR001057">
    <property type="entry name" value="Glu/AcGlu_kinase"/>
</dbReference>
<dbReference type="UniPathway" id="UPA00098">
    <property type="reaction ID" value="UER00359"/>
</dbReference>
<dbReference type="InterPro" id="IPR002478">
    <property type="entry name" value="PUA"/>
</dbReference>
<dbReference type="GO" id="GO:0055129">
    <property type="term" value="P:L-proline biosynthetic process"/>
    <property type="evidence" value="ECO:0007669"/>
    <property type="project" value="UniProtKB-UniRule"/>
</dbReference>
<dbReference type="InParanoid" id="A0A7L4YKI5"/>
<dbReference type="EC" id="2.7.2.11" evidence="8"/>
<dbReference type="PANTHER" id="PTHR43654">
    <property type="entry name" value="GLUTAMATE 5-KINASE"/>
    <property type="match status" value="1"/>
</dbReference>
<comment type="similarity">
    <text evidence="8">Belongs to the glutamate 5-kinase family.</text>
</comment>
<dbReference type="PIRSF" id="PIRSF000729">
    <property type="entry name" value="GK"/>
    <property type="match status" value="1"/>
</dbReference>
<dbReference type="PROSITE" id="PS50890">
    <property type="entry name" value="PUA"/>
    <property type="match status" value="1"/>
</dbReference>
<dbReference type="CDD" id="cd04242">
    <property type="entry name" value="AAK_G5K_ProB"/>
    <property type="match status" value="1"/>
</dbReference>
<keyword evidence="6 8" id="KW-0418">Kinase</keyword>
<dbReference type="Gene3D" id="3.40.1160.10">
    <property type="entry name" value="Acetylglutamate kinase-like"/>
    <property type="match status" value="1"/>
</dbReference>
<evidence type="ECO:0000256" key="1">
    <source>
        <dbReference type="ARBA" id="ARBA00022490"/>
    </source>
</evidence>
<evidence type="ECO:0000256" key="4">
    <source>
        <dbReference type="ARBA" id="ARBA00022679"/>
    </source>
</evidence>
<evidence type="ECO:0000256" key="2">
    <source>
        <dbReference type="ARBA" id="ARBA00022605"/>
    </source>
</evidence>
<dbReference type="EMBL" id="CP047156">
    <property type="protein sequence ID" value="QHB99353.1"/>
    <property type="molecule type" value="Genomic_DNA"/>
</dbReference>
<name>A0A7L4YKI5_9ACTN</name>
<dbReference type="HAMAP" id="MF_00456">
    <property type="entry name" value="ProB"/>
    <property type="match status" value="1"/>
</dbReference>
<dbReference type="OrthoDB" id="9804434at2"/>
<keyword evidence="5 8" id="KW-0547">Nucleotide-binding</keyword>
<dbReference type="AlphaFoldDB" id="A0A7L4YKI5"/>
<sequence length="375" mass="39056">MTSEGAAHAALGRARRIVVKVGSSSLTRPGSDGATGLDVDRLDFLVDAIAGVVAAGREVVLVSSGAIAAGIAPLGLRRRPRDLSTQQAAASIGQLLLVEAYAASFARHGLRVGQVLLTADDLQRRSHYRNAQRNLDRLLQLGVVPIVNENDAVATEEIRFGDNDRLAALTAHLVAAQGMVLLSDVDGVYDANPNKGPANLIPVITDEAGLRSVDTSGALGVGVGTGGMATKLDSARIASGAGVDVIITSTQNAPRAVTGQPVGTFVPSRGRRPSQRLFWLRWASDPRGQIVIDDGAVRAVVRGRKSLLPAGITGATGIFDAGDAVELVDSGGRAVARGLVAYDSDELPALMGKQTGELDSDHQREVMHRDDIALL</sequence>
<dbReference type="InterPro" id="IPR041739">
    <property type="entry name" value="G5K_ProB"/>
</dbReference>
<dbReference type="InterPro" id="IPR036974">
    <property type="entry name" value="PUA_sf"/>
</dbReference>
<keyword evidence="2 8" id="KW-0028">Amino-acid biosynthesis</keyword>
<proteinExistence type="inferred from homology"/>
<keyword evidence="11" id="KW-1185">Reference proteome</keyword>
<evidence type="ECO:0000313" key="11">
    <source>
        <dbReference type="Proteomes" id="UP000463857"/>
    </source>
</evidence>
<dbReference type="SMART" id="SM00359">
    <property type="entry name" value="PUA"/>
    <property type="match status" value="1"/>
</dbReference>
<comment type="catalytic activity">
    <reaction evidence="8">
        <text>L-glutamate + ATP = L-glutamyl 5-phosphate + ADP</text>
        <dbReference type="Rhea" id="RHEA:14877"/>
        <dbReference type="ChEBI" id="CHEBI:29985"/>
        <dbReference type="ChEBI" id="CHEBI:30616"/>
        <dbReference type="ChEBI" id="CHEBI:58274"/>
        <dbReference type="ChEBI" id="CHEBI:456216"/>
        <dbReference type="EC" id="2.7.2.11"/>
    </reaction>
</comment>